<dbReference type="Gene3D" id="3.10.450.50">
    <property type="match status" value="1"/>
</dbReference>
<dbReference type="PANTHER" id="PTHR33747">
    <property type="entry name" value="UPF0225 PROTEIN SCO1677"/>
    <property type="match status" value="1"/>
</dbReference>
<protein>
    <recommendedName>
        <fullName evidence="1">YchJ-like middle NTF2-like domain-containing protein</fullName>
    </recommendedName>
</protein>
<dbReference type="Pfam" id="PF17775">
    <property type="entry name" value="YchJ_M-like"/>
    <property type="match status" value="1"/>
</dbReference>
<organism evidence="2 3">
    <name type="scientific">Paraglaciecola mesophila</name>
    <dbReference type="NCBI Taxonomy" id="197222"/>
    <lineage>
        <taxon>Bacteria</taxon>
        <taxon>Pseudomonadati</taxon>
        <taxon>Pseudomonadota</taxon>
        <taxon>Gammaproteobacteria</taxon>
        <taxon>Alteromonadales</taxon>
        <taxon>Alteromonadaceae</taxon>
        <taxon>Paraglaciecola</taxon>
    </lineage>
</organism>
<dbReference type="AlphaFoldDB" id="A0A857JGL0"/>
<evidence type="ECO:0000259" key="1">
    <source>
        <dbReference type="Pfam" id="PF17775"/>
    </source>
</evidence>
<dbReference type="SUPFAM" id="SSF103642">
    <property type="entry name" value="Sec-C motif"/>
    <property type="match status" value="1"/>
</dbReference>
<reference evidence="2 3" key="1">
    <citation type="submission" date="2019-12" db="EMBL/GenBank/DDBJ databases">
        <title>Genome sequencing and assembly of endphytes of Porphyra tenera.</title>
        <authorList>
            <person name="Park J.M."/>
            <person name="Shin R."/>
            <person name="Jo S.H."/>
        </authorList>
    </citation>
    <scope>NUCLEOTIDE SEQUENCE [LARGE SCALE GENOMIC DNA]</scope>
    <source>
        <strain evidence="2 3">GPM4</strain>
    </source>
</reference>
<dbReference type="InterPro" id="IPR004027">
    <property type="entry name" value="SEC_C_motif"/>
</dbReference>
<dbReference type="RefSeq" id="WP_160178221.1">
    <property type="nucleotide sequence ID" value="NZ_CP047656.1"/>
</dbReference>
<dbReference type="InterPro" id="IPR048469">
    <property type="entry name" value="YchJ-like_M"/>
</dbReference>
<feature type="domain" description="YchJ-like middle NTF2-like" evidence="1">
    <location>
        <begin position="30"/>
        <end position="128"/>
    </location>
</feature>
<evidence type="ECO:0000313" key="2">
    <source>
        <dbReference type="EMBL" id="QHJ10330.1"/>
    </source>
</evidence>
<dbReference type="InterPro" id="IPR032710">
    <property type="entry name" value="NTF2-like_dom_sf"/>
</dbReference>
<proteinExistence type="predicted"/>
<dbReference type="KEGG" id="pmes:FX988_00542"/>
<gene>
    <name evidence="2" type="ORF">FX988_00542</name>
</gene>
<dbReference type="Pfam" id="PF02810">
    <property type="entry name" value="SEC-C"/>
    <property type="match status" value="2"/>
</dbReference>
<dbReference type="SUPFAM" id="SSF54427">
    <property type="entry name" value="NTF2-like"/>
    <property type="match status" value="1"/>
</dbReference>
<dbReference type="PANTHER" id="PTHR33747:SF1">
    <property type="entry name" value="ADENYLATE CYCLASE-ASSOCIATED CAP C-TERMINAL DOMAIN-CONTAINING PROTEIN"/>
    <property type="match status" value="1"/>
</dbReference>
<dbReference type="EMBL" id="CP047656">
    <property type="protein sequence ID" value="QHJ10330.1"/>
    <property type="molecule type" value="Genomic_DNA"/>
</dbReference>
<dbReference type="Proteomes" id="UP000464524">
    <property type="component" value="Chromosome"/>
</dbReference>
<evidence type="ECO:0000313" key="3">
    <source>
        <dbReference type="Proteomes" id="UP000464524"/>
    </source>
</evidence>
<sequence length="159" mass="18672">MNVHLCFCGSERQFAQCCQPYLQGLSTPSTPEQLMRARYSAYASGHFQFVLDTYTQSQRQTLTLDHLIQSDRETQWLRLEVIDALVDPISSTGQVEFIAYYRFNNETYKMHERSTFYLEDNLWRYDSGTLFEDCGIYRPKRNDICFCGSGKKYKKCCIT</sequence>
<keyword evidence="3" id="KW-1185">Reference proteome</keyword>
<dbReference type="OrthoDB" id="21421at2"/>
<accession>A0A857JGL0</accession>
<name>A0A857JGL0_9ALTE</name>